<organism evidence="2 3">
    <name type="scientific">candidate division WOR_3 bacterium SM1_77</name>
    <dbReference type="NCBI Taxonomy" id="1703778"/>
    <lineage>
        <taxon>Bacteria</taxon>
        <taxon>Bacteria division WOR-3</taxon>
    </lineage>
</organism>
<gene>
    <name evidence="2" type="ORF">AMJ74_06390</name>
</gene>
<dbReference type="Proteomes" id="UP000050975">
    <property type="component" value="Unassembled WGS sequence"/>
</dbReference>
<sequence>MDFRYKELIARSRSISEQISTIQKQDLNALVDHDMRSAINFLSHQDGIDPERIGLVSTSLGSRVGLFSGVRYKIKALVLISLSGPEAFRGGKSIKQLLEEYGERPILFMTSEKDWGGNGKAAEDNKLYFNWAKGKKELKIWPGSGHGVDILKREEASKFVSSWLGQNL</sequence>
<dbReference type="InterPro" id="IPR029058">
    <property type="entry name" value="AB_hydrolase_fold"/>
</dbReference>
<accession>A0A0S8JTZ5</accession>
<proteinExistence type="predicted"/>
<protein>
    <recommendedName>
        <fullName evidence="1">Dienelactone hydrolase domain-containing protein</fullName>
    </recommendedName>
</protein>
<dbReference type="AlphaFoldDB" id="A0A0S8JTZ5"/>
<reference evidence="2 3" key="1">
    <citation type="journal article" date="2015" name="Microbiome">
        <title>Genomic resolution of linkages in carbon, nitrogen, and sulfur cycling among widespread estuary sediment bacteria.</title>
        <authorList>
            <person name="Baker B.J."/>
            <person name="Lazar C.S."/>
            <person name="Teske A.P."/>
            <person name="Dick G.J."/>
        </authorList>
    </citation>
    <scope>NUCLEOTIDE SEQUENCE [LARGE SCALE GENOMIC DNA]</scope>
    <source>
        <strain evidence="2">SM1_77</strain>
    </source>
</reference>
<feature type="domain" description="Dienelactone hydrolase" evidence="1">
    <location>
        <begin position="15"/>
        <end position="148"/>
    </location>
</feature>
<dbReference type="Pfam" id="PF01738">
    <property type="entry name" value="DLH"/>
    <property type="match status" value="1"/>
</dbReference>
<evidence type="ECO:0000259" key="1">
    <source>
        <dbReference type="Pfam" id="PF01738"/>
    </source>
</evidence>
<evidence type="ECO:0000313" key="2">
    <source>
        <dbReference type="EMBL" id="KPL12675.1"/>
    </source>
</evidence>
<dbReference type="EMBL" id="LJVE01000142">
    <property type="protein sequence ID" value="KPL12675.1"/>
    <property type="molecule type" value="Genomic_DNA"/>
</dbReference>
<comment type="caution">
    <text evidence="2">The sequence shown here is derived from an EMBL/GenBank/DDBJ whole genome shotgun (WGS) entry which is preliminary data.</text>
</comment>
<dbReference type="SUPFAM" id="SSF53474">
    <property type="entry name" value="alpha/beta-Hydrolases"/>
    <property type="match status" value="1"/>
</dbReference>
<dbReference type="InterPro" id="IPR002925">
    <property type="entry name" value="Dienelactn_hydro"/>
</dbReference>
<dbReference type="GO" id="GO:0016787">
    <property type="term" value="F:hydrolase activity"/>
    <property type="evidence" value="ECO:0007669"/>
    <property type="project" value="InterPro"/>
</dbReference>
<dbReference type="Gene3D" id="3.40.50.1820">
    <property type="entry name" value="alpha/beta hydrolase"/>
    <property type="match status" value="1"/>
</dbReference>
<evidence type="ECO:0000313" key="3">
    <source>
        <dbReference type="Proteomes" id="UP000050975"/>
    </source>
</evidence>
<name>A0A0S8JTZ5_UNCW3</name>